<reference evidence="1 2" key="1">
    <citation type="submission" date="2019-05" db="EMBL/GenBank/DDBJ databases">
        <title>Another draft genome of Portunus trituberculatus and its Hox gene families provides insights of decapod evolution.</title>
        <authorList>
            <person name="Jeong J.-H."/>
            <person name="Song I."/>
            <person name="Kim S."/>
            <person name="Choi T."/>
            <person name="Kim D."/>
            <person name="Ryu S."/>
            <person name="Kim W."/>
        </authorList>
    </citation>
    <scope>NUCLEOTIDE SEQUENCE [LARGE SCALE GENOMIC DNA]</scope>
    <source>
        <tissue evidence="1">Muscle</tissue>
    </source>
</reference>
<evidence type="ECO:0000313" key="1">
    <source>
        <dbReference type="EMBL" id="MPC99866.1"/>
    </source>
</evidence>
<dbReference type="Proteomes" id="UP000324222">
    <property type="component" value="Unassembled WGS sequence"/>
</dbReference>
<dbReference type="EMBL" id="VSRR010120300">
    <property type="protein sequence ID" value="MPC99866.1"/>
    <property type="molecule type" value="Genomic_DNA"/>
</dbReference>
<comment type="caution">
    <text evidence="1">The sequence shown here is derived from an EMBL/GenBank/DDBJ whole genome shotgun (WGS) entry which is preliminary data.</text>
</comment>
<protein>
    <submittedName>
        <fullName evidence="1">Uncharacterized protein</fullName>
    </submittedName>
</protein>
<evidence type="ECO:0000313" key="2">
    <source>
        <dbReference type="Proteomes" id="UP000324222"/>
    </source>
</evidence>
<dbReference type="AlphaFoldDB" id="A0A5B7JZV1"/>
<organism evidence="1 2">
    <name type="scientific">Portunus trituberculatus</name>
    <name type="common">Swimming crab</name>
    <name type="synonym">Neptunus trituberculatus</name>
    <dbReference type="NCBI Taxonomy" id="210409"/>
    <lineage>
        <taxon>Eukaryota</taxon>
        <taxon>Metazoa</taxon>
        <taxon>Ecdysozoa</taxon>
        <taxon>Arthropoda</taxon>
        <taxon>Crustacea</taxon>
        <taxon>Multicrustacea</taxon>
        <taxon>Malacostraca</taxon>
        <taxon>Eumalacostraca</taxon>
        <taxon>Eucarida</taxon>
        <taxon>Decapoda</taxon>
        <taxon>Pleocyemata</taxon>
        <taxon>Brachyura</taxon>
        <taxon>Eubrachyura</taxon>
        <taxon>Portunoidea</taxon>
        <taxon>Portunidae</taxon>
        <taxon>Portuninae</taxon>
        <taxon>Portunus</taxon>
    </lineage>
</organism>
<keyword evidence="2" id="KW-1185">Reference proteome</keyword>
<accession>A0A5B7JZV1</accession>
<sequence length="17" mass="1732">MAVTVWVSVGAGEGRRG</sequence>
<proteinExistence type="predicted"/>
<name>A0A5B7JZV1_PORTR</name>
<gene>
    <name evidence="1" type="ORF">E2C01_095309</name>
</gene>